<evidence type="ECO:0000256" key="4">
    <source>
        <dbReference type="ARBA" id="ARBA00012783"/>
    </source>
</evidence>
<dbReference type="CDD" id="cd01283">
    <property type="entry name" value="cytidine_deaminase"/>
    <property type="match status" value="1"/>
</dbReference>
<evidence type="ECO:0000259" key="16">
    <source>
        <dbReference type="PROSITE" id="PS51747"/>
    </source>
</evidence>
<evidence type="ECO:0000256" key="12">
    <source>
        <dbReference type="PIRSR" id="PIRSR606262-1"/>
    </source>
</evidence>
<evidence type="ECO:0000256" key="1">
    <source>
        <dbReference type="ARBA" id="ARBA00001947"/>
    </source>
</evidence>
<dbReference type="NCBIfam" id="TIGR01354">
    <property type="entry name" value="cyt_deam_tetra"/>
    <property type="match status" value="1"/>
</dbReference>
<evidence type="ECO:0000256" key="11">
    <source>
        <dbReference type="ARBA" id="ARBA00049558"/>
    </source>
</evidence>
<evidence type="ECO:0000256" key="14">
    <source>
        <dbReference type="PIRSR" id="PIRSR606262-3"/>
    </source>
</evidence>
<feature type="binding site" evidence="14">
    <location>
        <position position="90"/>
    </location>
    <ligand>
        <name>Zn(2+)</name>
        <dbReference type="ChEBI" id="CHEBI:29105"/>
        <note>catalytic</note>
    </ligand>
</feature>
<dbReference type="FunFam" id="3.40.140.10:FF:000008">
    <property type="entry name" value="Cytidine deaminase"/>
    <property type="match status" value="1"/>
</dbReference>
<reference evidence="17" key="2">
    <citation type="submission" date="2009-12" db="EMBL/GenBank/DDBJ databases">
        <authorList>
            <person name="Madupu R."/>
            <person name="Durkin A.S."/>
            <person name="Torralba M."/>
            <person name="Methe B."/>
            <person name="Sutton G.G."/>
            <person name="Strausberg R.L."/>
            <person name="Nelson K.E."/>
        </authorList>
    </citation>
    <scope>NUCLEOTIDE SEQUENCE</scope>
    <source>
        <strain evidence="17">28L</strain>
    </source>
</reference>
<keyword evidence="20" id="KW-1185">Reference proteome</keyword>
<evidence type="ECO:0000256" key="5">
    <source>
        <dbReference type="ARBA" id="ARBA00018266"/>
    </source>
</evidence>
<feature type="active site" description="Proton donor" evidence="12">
    <location>
        <position position="59"/>
    </location>
</feature>
<dbReference type="Proteomes" id="UP000003242">
    <property type="component" value="Unassembled WGS sequence"/>
</dbReference>
<dbReference type="Pfam" id="PF00383">
    <property type="entry name" value="dCMP_cyt_deam_1"/>
    <property type="match status" value="1"/>
</dbReference>
<dbReference type="PROSITE" id="PS00903">
    <property type="entry name" value="CYT_DCMP_DEAMINASES_1"/>
    <property type="match status" value="1"/>
</dbReference>
<feature type="binding site" evidence="14">
    <location>
        <position position="57"/>
    </location>
    <ligand>
        <name>Zn(2+)</name>
        <dbReference type="ChEBI" id="CHEBI:29105"/>
        <note>catalytic</note>
    </ligand>
</feature>
<dbReference type="EMBL" id="AFIJ01000045">
    <property type="protein sequence ID" value="EGL35123.1"/>
    <property type="molecule type" value="Genomic_DNA"/>
</dbReference>
<evidence type="ECO:0000256" key="6">
    <source>
        <dbReference type="ARBA" id="ARBA00022723"/>
    </source>
</evidence>
<dbReference type="eggNOG" id="COG0295">
    <property type="taxonomic scope" value="Bacteria"/>
</dbReference>
<dbReference type="EMBL" id="ADGP01000019">
    <property type="protein sequence ID" value="EFD94006.1"/>
    <property type="molecule type" value="Genomic_DNA"/>
</dbReference>
<comment type="similarity">
    <text evidence="3 15">Belongs to the cytidine and deoxycytidylate deaminase family.</text>
</comment>
<keyword evidence="6 14" id="KW-0479">Metal-binding</keyword>
<name>D3LUK7_9FIRM</name>
<comment type="catalytic activity">
    <reaction evidence="11 15">
        <text>cytidine + H2O + H(+) = uridine + NH4(+)</text>
        <dbReference type="Rhea" id="RHEA:16069"/>
        <dbReference type="ChEBI" id="CHEBI:15377"/>
        <dbReference type="ChEBI" id="CHEBI:15378"/>
        <dbReference type="ChEBI" id="CHEBI:16704"/>
        <dbReference type="ChEBI" id="CHEBI:17562"/>
        <dbReference type="ChEBI" id="CHEBI:28938"/>
        <dbReference type="EC" id="3.5.4.5"/>
    </reaction>
</comment>
<feature type="domain" description="CMP/dCMP-type deaminase" evidence="16">
    <location>
        <begin position="5"/>
        <end position="130"/>
    </location>
</feature>
<evidence type="ECO:0000256" key="8">
    <source>
        <dbReference type="ARBA" id="ARBA00022833"/>
    </source>
</evidence>
<evidence type="ECO:0000313" key="17">
    <source>
        <dbReference type="EMBL" id="EFD94006.1"/>
    </source>
</evidence>
<accession>D3LUK7</accession>
<evidence type="ECO:0000313" key="18">
    <source>
        <dbReference type="EMBL" id="EGL35123.1"/>
    </source>
</evidence>
<gene>
    <name evidence="17" type="primary">cdd</name>
    <name evidence="17" type="ORF">HMPREF0889_1553</name>
    <name evidence="18" type="ORF">HMPREF1039_0611</name>
</gene>
<dbReference type="Proteomes" id="UP000004018">
    <property type="component" value="Unassembled WGS sequence"/>
</dbReference>
<dbReference type="AlphaFoldDB" id="D3LUK7"/>
<dbReference type="STRING" id="699218.HMPREF0889_1553"/>
<proteinExistence type="inferred from homology"/>
<comment type="function">
    <text evidence="2 15">This enzyme scavenges exogenous and endogenous cytidine and 2'-deoxycytidine for UMP synthesis.</text>
</comment>
<dbReference type="GO" id="GO:0008270">
    <property type="term" value="F:zinc ion binding"/>
    <property type="evidence" value="ECO:0007669"/>
    <property type="project" value="UniProtKB-UniRule"/>
</dbReference>
<dbReference type="InterPro" id="IPR050202">
    <property type="entry name" value="Cyt/Deoxycyt_deaminase"/>
</dbReference>
<feature type="binding site" evidence="13">
    <location>
        <begin position="46"/>
        <end position="52"/>
    </location>
    <ligand>
        <name>substrate</name>
    </ligand>
</feature>
<organism evidence="17 19">
    <name type="scientific">Megasphaera lornae</name>
    <dbReference type="NCBI Taxonomy" id="1000568"/>
    <lineage>
        <taxon>Bacteria</taxon>
        <taxon>Bacillati</taxon>
        <taxon>Bacillota</taxon>
        <taxon>Negativicutes</taxon>
        <taxon>Veillonellales</taxon>
        <taxon>Veillonellaceae</taxon>
        <taxon>Megasphaera</taxon>
    </lineage>
</organism>
<evidence type="ECO:0000256" key="2">
    <source>
        <dbReference type="ARBA" id="ARBA00003949"/>
    </source>
</evidence>
<dbReference type="InterPro" id="IPR002125">
    <property type="entry name" value="CMP_dCMP_dom"/>
</dbReference>
<dbReference type="InterPro" id="IPR006262">
    <property type="entry name" value="Cyt_deam_tetra"/>
</dbReference>
<reference evidence="19" key="1">
    <citation type="submission" date="2009-12" db="EMBL/GenBank/DDBJ databases">
        <title>Sequence of Clostridiales genomosp. BVAB3 str. UPII9-5.</title>
        <authorList>
            <person name="Madupu R."/>
            <person name="Durkin A.S."/>
            <person name="Torralba M."/>
            <person name="Methe B."/>
            <person name="Sutton G.G."/>
            <person name="Strausberg R.L."/>
            <person name="Nelson K.E."/>
        </authorList>
    </citation>
    <scope>NUCLEOTIDE SEQUENCE [LARGE SCALE GENOMIC DNA]</scope>
    <source>
        <strain evidence="19">28L</strain>
    </source>
</reference>
<sequence>MIDDVICRRLLAAARAVRVRSYAPYSRFSVGAAVLGTDGMVYTGCNVENASYGLTICAERNAMTHAVAAGCREFTAVAIVGNEEHYTPPCGACRQVLAEFNVPLVILGKNETAYTIVPLAELLPFGFNLL</sequence>
<dbReference type="EC" id="3.5.4.5" evidence="4 15"/>
<dbReference type="GO" id="GO:0055086">
    <property type="term" value="P:nucleobase-containing small molecule metabolic process"/>
    <property type="evidence" value="ECO:0007669"/>
    <property type="project" value="UniProtKB-ARBA"/>
</dbReference>
<dbReference type="PANTHER" id="PTHR11644">
    <property type="entry name" value="CYTIDINE DEAMINASE"/>
    <property type="match status" value="1"/>
</dbReference>
<dbReference type="GO" id="GO:0004126">
    <property type="term" value="F:cytidine deaminase activity"/>
    <property type="evidence" value="ECO:0007669"/>
    <property type="project" value="UniProtKB-UniRule"/>
</dbReference>
<evidence type="ECO:0000256" key="10">
    <source>
        <dbReference type="ARBA" id="ARBA00049252"/>
    </source>
</evidence>
<reference evidence="18 20" key="3">
    <citation type="submission" date="2011-04" db="EMBL/GenBank/DDBJ databases">
        <authorList>
            <person name="Harkins D.M."/>
            <person name="Madupu R."/>
            <person name="Durkin A.S."/>
            <person name="Torralba M."/>
            <person name="Methe B."/>
            <person name="Sutton G.G."/>
            <person name="Nelson K.E."/>
        </authorList>
    </citation>
    <scope>NUCLEOTIDE SEQUENCE [LARGE SCALE GENOMIC DNA]</scope>
    <source>
        <strain evidence="18 20">UPII 199-6</strain>
    </source>
</reference>
<evidence type="ECO:0000256" key="9">
    <source>
        <dbReference type="ARBA" id="ARBA00032005"/>
    </source>
</evidence>
<dbReference type="GO" id="GO:0005829">
    <property type="term" value="C:cytosol"/>
    <property type="evidence" value="ECO:0007669"/>
    <property type="project" value="TreeGrafter"/>
</dbReference>
<evidence type="ECO:0000313" key="19">
    <source>
        <dbReference type="Proteomes" id="UP000003242"/>
    </source>
</evidence>
<dbReference type="GO" id="GO:0042802">
    <property type="term" value="F:identical protein binding"/>
    <property type="evidence" value="ECO:0007669"/>
    <property type="project" value="UniProtKB-ARBA"/>
</dbReference>
<keyword evidence="7 15" id="KW-0378">Hydrolase</keyword>
<feature type="binding site" evidence="14">
    <location>
        <position position="93"/>
    </location>
    <ligand>
        <name>Zn(2+)</name>
        <dbReference type="ChEBI" id="CHEBI:29105"/>
        <note>catalytic</note>
    </ligand>
</feature>
<dbReference type="InterPro" id="IPR016192">
    <property type="entry name" value="APOBEC/CMP_deaminase_Zn-bd"/>
</dbReference>
<evidence type="ECO:0000256" key="7">
    <source>
        <dbReference type="ARBA" id="ARBA00022801"/>
    </source>
</evidence>
<comment type="caution">
    <text evidence="17">The sequence shown here is derived from an EMBL/GenBank/DDBJ whole genome shotgun (WGS) entry which is preliminary data.</text>
</comment>
<dbReference type="Gene3D" id="3.40.140.10">
    <property type="entry name" value="Cytidine Deaminase, domain 2"/>
    <property type="match status" value="1"/>
</dbReference>
<keyword evidence="8 14" id="KW-0862">Zinc</keyword>
<dbReference type="SUPFAM" id="SSF53927">
    <property type="entry name" value="Cytidine deaminase-like"/>
    <property type="match status" value="1"/>
</dbReference>
<dbReference type="OrthoDB" id="9795347at2"/>
<dbReference type="PANTHER" id="PTHR11644:SF2">
    <property type="entry name" value="CYTIDINE DEAMINASE"/>
    <property type="match status" value="1"/>
</dbReference>
<dbReference type="PROSITE" id="PS51747">
    <property type="entry name" value="CYT_DCMP_DEAMINASES_2"/>
    <property type="match status" value="1"/>
</dbReference>
<dbReference type="RefSeq" id="WP_007391815.1">
    <property type="nucleotide sequence ID" value="NZ_ADGP01000019.1"/>
</dbReference>
<comment type="catalytic activity">
    <reaction evidence="10 15">
        <text>2'-deoxycytidine + H2O + H(+) = 2'-deoxyuridine + NH4(+)</text>
        <dbReference type="Rhea" id="RHEA:13433"/>
        <dbReference type="ChEBI" id="CHEBI:15377"/>
        <dbReference type="ChEBI" id="CHEBI:15378"/>
        <dbReference type="ChEBI" id="CHEBI:15698"/>
        <dbReference type="ChEBI" id="CHEBI:16450"/>
        <dbReference type="ChEBI" id="CHEBI:28938"/>
        <dbReference type="EC" id="3.5.4.5"/>
    </reaction>
</comment>
<evidence type="ECO:0000256" key="15">
    <source>
        <dbReference type="RuleBase" id="RU364006"/>
    </source>
</evidence>
<evidence type="ECO:0000256" key="13">
    <source>
        <dbReference type="PIRSR" id="PIRSR606262-2"/>
    </source>
</evidence>
<evidence type="ECO:0000313" key="20">
    <source>
        <dbReference type="Proteomes" id="UP000004018"/>
    </source>
</evidence>
<evidence type="ECO:0000256" key="3">
    <source>
        <dbReference type="ARBA" id="ARBA00006576"/>
    </source>
</evidence>
<protein>
    <recommendedName>
        <fullName evidence="5 15">Cytidine deaminase</fullName>
        <ecNumber evidence="4 15">3.5.4.5</ecNumber>
    </recommendedName>
    <alternativeName>
        <fullName evidence="9 15">Cytidine aminohydrolase</fullName>
    </alternativeName>
</protein>
<dbReference type="GO" id="GO:0072527">
    <property type="term" value="P:pyrimidine-containing compound metabolic process"/>
    <property type="evidence" value="ECO:0007669"/>
    <property type="project" value="UniProtKB-ARBA"/>
</dbReference>
<comment type="cofactor">
    <cofactor evidence="1 14 15">
        <name>Zn(2+)</name>
        <dbReference type="ChEBI" id="CHEBI:29105"/>
    </cofactor>
</comment>
<dbReference type="InterPro" id="IPR016193">
    <property type="entry name" value="Cytidine_deaminase-like"/>
</dbReference>
<dbReference type="NCBIfam" id="NF004064">
    <property type="entry name" value="PRK05578.1"/>
    <property type="match status" value="1"/>
</dbReference>